<feature type="compositionally biased region" description="Polar residues" evidence="1">
    <location>
        <begin position="82"/>
        <end position="92"/>
    </location>
</feature>
<evidence type="ECO:0000259" key="2">
    <source>
        <dbReference type="Pfam" id="PF03399"/>
    </source>
</evidence>
<reference evidence="3 4" key="1">
    <citation type="submission" date="2016-03" db="EMBL/GenBank/DDBJ databases">
        <title>EvidentialGene: Evidence-directed Construction of Genes on Genomes.</title>
        <authorList>
            <person name="Gilbert D.G."/>
            <person name="Choi J.-H."/>
            <person name="Mockaitis K."/>
            <person name="Colbourne J."/>
            <person name="Pfrender M."/>
        </authorList>
    </citation>
    <scope>NUCLEOTIDE SEQUENCE [LARGE SCALE GENOMIC DNA]</scope>
    <source>
        <strain evidence="3 4">Xinb3</strain>
        <tissue evidence="3">Complete organism</tissue>
    </source>
</reference>
<feature type="compositionally biased region" description="Pro residues" evidence="1">
    <location>
        <begin position="95"/>
        <end position="125"/>
    </location>
</feature>
<dbReference type="GO" id="GO:0005634">
    <property type="term" value="C:nucleus"/>
    <property type="evidence" value="ECO:0007669"/>
    <property type="project" value="TreeGrafter"/>
</dbReference>
<organism evidence="3 4">
    <name type="scientific">Daphnia magna</name>
    <dbReference type="NCBI Taxonomy" id="35525"/>
    <lineage>
        <taxon>Eukaryota</taxon>
        <taxon>Metazoa</taxon>
        <taxon>Ecdysozoa</taxon>
        <taxon>Arthropoda</taxon>
        <taxon>Crustacea</taxon>
        <taxon>Branchiopoda</taxon>
        <taxon>Diplostraca</taxon>
        <taxon>Cladocera</taxon>
        <taxon>Anomopoda</taxon>
        <taxon>Daphniidae</taxon>
        <taxon>Daphnia</taxon>
    </lineage>
</organism>
<feature type="compositionally biased region" description="Low complexity" evidence="1">
    <location>
        <begin position="1"/>
        <end position="21"/>
    </location>
</feature>
<proteinExistence type="predicted"/>
<dbReference type="OrthoDB" id="199574at2759"/>
<dbReference type="PANTHER" id="PTHR12436:SF4">
    <property type="entry name" value="LEUKOCYTE RECEPTOR CLUSTER MEMBER 8"/>
    <property type="match status" value="1"/>
</dbReference>
<evidence type="ECO:0000313" key="3">
    <source>
        <dbReference type="EMBL" id="KZS07078.1"/>
    </source>
</evidence>
<feature type="region of interest" description="Disordered" evidence="1">
    <location>
        <begin position="391"/>
        <end position="470"/>
    </location>
</feature>
<feature type="region of interest" description="Disordered" evidence="1">
    <location>
        <begin position="1"/>
        <end position="23"/>
    </location>
</feature>
<dbReference type="FunFam" id="1.25.40.990:FF:000010">
    <property type="entry name" value="Leukocyte receptor cluster member"/>
    <property type="match status" value="1"/>
</dbReference>
<dbReference type="Pfam" id="PF03399">
    <property type="entry name" value="SAC3_GANP"/>
    <property type="match status" value="1"/>
</dbReference>
<feature type="compositionally biased region" description="Basic residues" evidence="1">
    <location>
        <begin position="455"/>
        <end position="470"/>
    </location>
</feature>
<dbReference type="Gene3D" id="1.25.40.990">
    <property type="match status" value="1"/>
</dbReference>
<dbReference type="PANTHER" id="PTHR12436">
    <property type="entry name" value="80 KDA MCM3-ASSOCIATED PROTEIN"/>
    <property type="match status" value="1"/>
</dbReference>
<dbReference type="Proteomes" id="UP000076858">
    <property type="component" value="Unassembled WGS sequence"/>
</dbReference>
<feature type="compositionally biased region" description="Low complexity" evidence="1">
    <location>
        <begin position="397"/>
        <end position="408"/>
    </location>
</feature>
<feature type="compositionally biased region" description="Polar residues" evidence="1">
    <location>
        <begin position="146"/>
        <end position="172"/>
    </location>
</feature>
<accession>A0A164PRQ0</accession>
<dbReference type="AlphaFoldDB" id="A0A164PRQ0"/>
<dbReference type="STRING" id="35525.A0A164PRQ0"/>
<feature type="domain" description="SAC3/GANP/THP3 conserved" evidence="2">
    <location>
        <begin position="535"/>
        <end position="746"/>
    </location>
</feature>
<feature type="compositionally biased region" description="Low complexity" evidence="1">
    <location>
        <begin position="439"/>
        <end position="450"/>
    </location>
</feature>
<dbReference type="InterPro" id="IPR045107">
    <property type="entry name" value="SAC3/GANP/THP3"/>
</dbReference>
<evidence type="ECO:0000256" key="1">
    <source>
        <dbReference type="SAM" id="MobiDB-lite"/>
    </source>
</evidence>
<sequence length="769" mass="84684">MGDGKPNTPQQQANPQQTNQAGWQQPYAGYYNYGAIPGQSYPQFPYQVPHGQMTYYPYAYGYATPMQGQWMGQGTWNGNGYQMPPVTSTAGNASVPPPLPSLPPPLPPPPPPPAVTASYEPPPPGSIKFTIPSKGNKLQKPKQENKSPGSAGTIQVPQYPTNPQVAASGQQDNRSKSPERVLAQSKISSKSPERVLAQSKISRMVDDWPPNLRHYIERCYTKCQSCVDQDLVELILKGKISSAQRDGIVFTKDWDNEPLPNLSRVEINVPTSGVASGMKAGTSGFSVTPTKAGVTVGGSPAGGASGFRMIPNSGQNVSPFKATPSGVEISAVKSVTSVAPSLKNGKPTNLSNSSYKTGASILGISALKASAGNKQNQISFQLKGQRKALYGAALRKSSSSSSSSSSSRSRSRSPIRSPASRRRSSSRSTSRSRSRSPSHSRSSPFSRSSPTPFKKLTKSQQKKLKRKTKKVSGCYRESRCSFGVWEPNRLGSQLEFSRQTASLYREDVTGEEDWSNLLIVGTCCEVEKPFFRLTAAPDPSTVRPVHILKKALYKVKTSWIANPDYRSCCDQMKSIRQDLTVQGIRDSFTVEVYETHARLALEAADHEEFNQCQTQLKALHHELGGKNLQEFIAYRILYYIFTKSTMDLNTTMASLTPTEKSDECVAHALEVRSSWALANFRRFFRLYNHAPRMSSHLISWFADRERKLALKTLIKAYRPNIPVELVTTQLGFPTLDAWYDFSKELPIVYSDDSKAQIDCKASTVNLTAW</sequence>
<protein>
    <submittedName>
        <fullName evidence="3">Putative Leukocyte receptor cluster member 8 protein</fullName>
    </submittedName>
</protein>
<gene>
    <name evidence="3" type="ORF">APZ42_029244</name>
</gene>
<feature type="compositionally biased region" description="Basic residues" evidence="1">
    <location>
        <begin position="409"/>
        <end position="438"/>
    </location>
</feature>
<feature type="region of interest" description="Disordered" evidence="1">
    <location>
        <begin position="82"/>
        <end position="195"/>
    </location>
</feature>
<keyword evidence="4" id="KW-1185">Reference proteome</keyword>
<name>A0A164PRQ0_9CRUS</name>
<dbReference type="EMBL" id="LRGB01002568">
    <property type="protein sequence ID" value="KZS07078.1"/>
    <property type="molecule type" value="Genomic_DNA"/>
</dbReference>
<dbReference type="InterPro" id="IPR005062">
    <property type="entry name" value="SAC3/GANP/THP3_conserved"/>
</dbReference>
<evidence type="ECO:0000313" key="4">
    <source>
        <dbReference type="Proteomes" id="UP000076858"/>
    </source>
</evidence>
<keyword evidence="3" id="KW-0675">Receptor</keyword>
<comment type="caution">
    <text evidence="3">The sequence shown here is derived from an EMBL/GenBank/DDBJ whole genome shotgun (WGS) entry which is preliminary data.</text>
</comment>